<evidence type="ECO:0000313" key="1">
    <source>
        <dbReference type="EMBL" id="GAA2097649.1"/>
    </source>
</evidence>
<protein>
    <submittedName>
        <fullName evidence="1">Uncharacterized protein</fullName>
    </submittedName>
</protein>
<name>A0ABP5IFD5_9ACTN</name>
<evidence type="ECO:0000313" key="2">
    <source>
        <dbReference type="Proteomes" id="UP001500897"/>
    </source>
</evidence>
<proteinExistence type="predicted"/>
<gene>
    <name evidence="1" type="ORF">GCM10009759_27940</name>
</gene>
<organism evidence="1 2">
    <name type="scientific">Kitasatospora saccharophila</name>
    <dbReference type="NCBI Taxonomy" id="407973"/>
    <lineage>
        <taxon>Bacteria</taxon>
        <taxon>Bacillati</taxon>
        <taxon>Actinomycetota</taxon>
        <taxon>Actinomycetes</taxon>
        <taxon>Kitasatosporales</taxon>
        <taxon>Streptomycetaceae</taxon>
        <taxon>Kitasatospora</taxon>
    </lineage>
</organism>
<accession>A0ABP5IFD5</accession>
<sequence length="236" mass="26016">MPVSWKRWDTGGMALDVPPKLQASRTVPMMDLTERTGRGSERLLEEFNRTVRRPDEFGGLSEVVRLLDRLAASERGTTGSVWLPDTNARLAPSGLLRGAFPDSDIYVIASQYGEEAHRRGWLQLDRRLTPAEHAVVVDKAVAWSETDRSLPEILANFGPPSVTFGPQDPYRPKTLSYATDDPSAPVVAFHLGSAQADSDPGPEDRPSAAVVLLAVRVRDDFLDGWELTPSGLDRFH</sequence>
<keyword evidence="2" id="KW-1185">Reference proteome</keyword>
<dbReference type="Proteomes" id="UP001500897">
    <property type="component" value="Unassembled WGS sequence"/>
</dbReference>
<dbReference type="EMBL" id="BAAANS010000016">
    <property type="protein sequence ID" value="GAA2097649.1"/>
    <property type="molecule type" value="Genomic_DNA"/>
</dbReference>
<comment type="caution">
    <text evidence="1">The sequence shown here is derived from an EMBL/GenBank/DDBJ whole genome shotgun (WGS) entry which is preliminary data.</text>
</comment>
<reference evidence="2" key="1">
    <citation type="journal article" date="2019" name="Int. J. Syst. Evol. Microbiol.">
        <title>The Global Catalogue of Microorganisms (GCM) 10K type strain sequencing project: providing services to taxonomists for standard genome sequencing and annotation.</title>
        <authorList>
            <consortium name="The Broad Institute Genomics Platform"/>
            <consortium name="The Broad Institute Genome Sequencing Center for Infectious Disease"/>
            <person name="Wu L."/>
            <person name="Ma J."/>
        </authorList>
    </citation>
    <scope>NUCLEOTIDE SEQUENCE [LARGE SCALE GENOMIC DNA]</scope>
    <source>
        <strain evidence="2">JCM 14559</strain>
    </source>
</reference>